<sequence>MTELDMGTSVDNKTKTPHRTGPALPGDGGERVPGSRFSEAAPWGLWLVAGCAWMLGLAAVQFLPRLATPPEQAGAGAAALMLLLALGVRRLRTGVIPLLAFAVGVGWAHGRAEWRLADALAPQHIGVPLAIEGEVTGLPQALVGHGGDAGWRLGFAVERAPAGVPSQLSVTWFPGKARVQAPKAGERWQLTVRLKPVHALQNPGLPDGELWLLERGIRAQGSIQAGVRLAEASPWNLQALREGLREALSHTLADPRARAVMAGLAIGDQAGLSAKDWALLRDTGVVHLFAISGLHITGFAWLAGALVAALWRRSAALSGRWPRPLAARWLGLAAAAAYAVLAGWGVPAQRTVGLMLVLALLHSSARLWPWSLALTLAGAVIGAFDPWALVTPGFWLSFVAVALLMHGGERRPAASAVAGHPLDDDEPLLQEPPTRAQRWLGALGHAARVQGVITLGLAPLSLIFFGQVSVVGLLTKAVAIPWVTWVLTPLALMGTLLAPLWHAGAAATNLLFGLLEAAAHLPGAVWWSAQAPGAVQVLALGGVAAAAWRSPWPLRVAGAVAVLPVVLWRPPAPPQGQFEMTVIDVGQGSAVWVRTAGHHLLFDAGPRWGGGSDAGARVVVPTLRAHGVGHLDALVLSHDDADHTGGAQSVLSAWPMAQRWCQLPPHHPVNQSGSPVLPCQAGQRWVWDGVAFEFLHPEPAEARGAAPKQAPPRDNARSCVLRVQAEGGVAALLTGDIEAAQEAALVAQGAPLQSDVLVVPHHGSKSSSTPAFVAAVQPRWAFAQVGFMNRHGHPAERVRQTYAAQGVPLLTSAACGAWRWSSDEAPGASGCWRVQRRRYWMAAAPSALTPVTGEDGDAQPSPSF</sequence>
<dbReference type="SMART" id="SM00849">
    <property type="entry name" value="Lactamase_B"/>
    <property type="match status" value="1"/>
</dbReference>
<evidence type="ECO:0000256" key="1">
    <source>
        <dbReference type="ARBA" id="ARBA00004651"/>
    </source>
</evidence>
<feature type="transmembrane region" description="Helical" evidence="7">
    <location>
        <begin position="353"/>
        <end position="381"/>
    </location>
</feature>
<keyword evidence="10" id="KW-1185">Reference proteome</keyword>
<feature type="domain" description="Metallo-beta-lactamase" evidence="8">
    <location>
        <begin position="587"/>
        <end position="787"/>
    </location>
</feature>
<dbReference type="InterPro" id="IPR001279">
    <property type="entry name" value="Metallo-B-lactamas"/>
</dbReference>
<feature type="transmembrane region" description="Helical" evidence="7">
    <location>
        <begin position="479"/>
        <end position="498"/>
    </location>
</feature>
<dbReference type="PANTHER" id="PTHR30619:SF1">
    <property type="entry name" value="RECOMBINATION PROTEIN 2"/>
    <property type="match status" value="1"/>
</dbReference>
<evidence type="ECO:0000256" key="6">
    <source>
        <dbReference type="SAM" id="MobiDB-lite"/>
    </source>
</evidence>
<dbReference type="CDD" id="cd07731">
    <property type="entry name" value="ComA-like_MBL-fold"/>
    <property type="match status" value="1"/>
</dbReference>
<dbReference type="Pfam" id="PF00753">
    <property type="entry name" value="Lactamase_B"/>
    <property type="match status" value="1"/>
</dbReference>
<feature type="transmembrane region" description="Helical" evidence="7">
    <location>
        <begin position="326"/>
        <end position="346"/>
    </location>
</feature>
<dbReference type="GO" id="GO:0005886">
    <property type="term" value="C:plasma membrane"/>
    <property type="evidence" value="ECO:0007669"/>
    <property type="project" value="UniProtKB-SubCell"/>
</dbReference>
<keyword evidence="2" id="KW-1003">Cell membrane</keyword>
<dbReference type="NCBIfam" id="TIGR00360">
    <property type="entry name" value="ComEC_N-term"/>
    <property type="match status" value="1"/>
</dbReference>
<dbReference type="GO" id="GO:0030420">
    <property type="term" value="P:establishment of competence for transformation"/>
    <property type="evidence" value="ECO:0007669"/>
    <property type="project" value="InterPro"/>
</dbReference>
<dbReference type="AlphaFoldDB" id="A0A931ND83"/>
<feature type="region of interest" description="Disordered" evidence="6">
    <location>
        <begin position="1"/>
        <end position="32"/>
    </location>
</feature>
<feature type="transmembrane region" description="Helical" evidence="7">
    <location>
        <begin position="285"/>
        <end position="311"/>
    </location>
</feature>
<comment type="caution">
    <text evidence="9">The sequence shown here is derived from an EMBL/GenBank/DDBJ whole genome shotgun (WGS) entry which is preliminary data.</text>
</comment>
<dbReference type="PANTHER" id="PTHR30619">
    <property type="entry name" value="DNA INTERNALIZATION/COMPETENCE PROTEIN COMEC/REC2"/>
    <property type="match status" value="1"/>
</dbReference>
<evidence type="ECO:0000256" key="7">
    <source>
        <dbReference type="SAM" id="Phobius"/>
    </source>
</evidence>
<feature type="transmembrane region" description="Helical" evidence="7">
    <location>
        <begin position="72"/>
        <end position="88"/>
    </location>
</feature>
<evidence type="ECO:0000256" key="5">
    <source>
        <dbReference type="ARBA" id="ARBA00023136"/>
    </source>
</evidence>
<dbReference type="InterPro" id="IPR036866">
    <property type="entry name" value="RibonucZ/Hydroxyglut_hydro"/>
</dbReference>
<evidence type="ECO:0000259" key="8">
    <source>
        <dbReference type="SMART" id="SM00849"/>
    </source>
</evidence>
<evidence type="ECO:0000256" key="2">
    <source>
        <dbReference type="ARBA" id="ARBA00022475"/>
    </source>
</evidence>
<keyword evidence="4 7" id="KW-1133">Transmembrane helix</keyword>
<feature type="transmembrane region" description="Helical" evidence="7">
    <location>
        <begin position="40"/>
        <end position="60"/>
    </location>
</feature>
<dbReference type="Proteomes" id="UP000620139">
    <property type="component" value="Unassembled WGS sequence"/>
</dbReference>
<evidence type="ECO:0000313" key="9">
    <source>
        <dbReference type="EMBL" id="MBH9552812.1"/>
    </source>
</evidence>
<dbReference type="RefSeq" id="WP_198100435.1">
    <property type="nucleotide sequence ID" value="NZ_JAEDAL010000003.1"/>
</dbReference>
<proteinExistence type="predicted"/>
<dbReference type="Pfam" id="PF13567">
    <property type="entry name" value="DUF4131"/>
    <property type="match status" value="1"/>
</dbReference>
<dbReference type="NCBIfam" id="TIGR00361">
    <property type="entry name" value="ComEC_Rec2"/>
    <property type="match status" value="1"/>
</dbReference>
<evidence type="ECO:0000256" key="3">
    <source>
        <dbReference type="ARBA" id="ARBA00022692"/>
    </source>
</evidence>
<dbReference type="InterPro" id="IPR025405">
    <property type="entry name" value="DUF4131"/>
</dbReference>
<accession>A0A931ND83</accession>
<dbReference type="SUPFAM" id="SSF56281">
    <property type="entry name" value="Metallo-hydrolase/oxidoreductase"/>
    <property type="match status" value="1"/>
</dbReference>
<evidence type="ECO:0000256" key="4">
    <source>
        <dbReference type="ARBA" id="ARBA00022989"/>
    </source>
</evidence>
<protein>
    <submittedName>
        <fullName evidence="9">DNA internalization-related competence protein ComEC/Rec2</fullName>
    </submittedName>
</protein>
<evidence type="ECO:0000313" key="10">
    <source>
        <dbReference type="Proteomes" id="UP000620139"/>
    </source>
</evidence>
<organism evidence="9 10">
    <name type="scientific">Inhella gelatinilytica</name>
    <dbReference type="NCBI Taxonomy" id="2795030"/>
    <lineage>
        <taxon>Bacteria</taxon>
        <taxon>Pseudomonadati</taxon>
        <taxon>Pseudomonadota</taxon>
        <taxon>Betaproteobacteria</taxon>
        <taxon>Burkholderiales</taxon>
        <taxon>Sphaerotilaceae</taxon>
        <taxon>Inhella</taxon>
    </lineage>
</organism>
<comment type="subcellular location">
    <subcellularLocation>
        <location evidence="1">Cell membrane</location>
        <topology evidence="1">Multi-pass membrane protein</topology>
    </subcellularLocation>
</comment>
<dbReference type="EMBL" id="JAEDAL010000003">
    <property type="protein sequence ID" value="MBH9552812.1"/>
    <property type="molecule type" value="Genomic_DNA"/>
</dbReference>
<dbReference type="InterPro" id="IPR004797">
    <property type="entry name" value="Competence_ComEC/Rec2"/>
</dbReference>
<name>A0A931ND83_9BURK</name>
<dbReference type="InterPro" id="IPR052159">
    <property type="entry name" value="Competence_DNA_uptake"/>
</dbReference>
<dbReference type="Pfam" id="PF03772">
    <property type="entry name" value="Competence"/>
    <property type="match status" value="1"/>
</dbReference>
<dbReference type="Gene3D" id="3.60.15.10">
    <property type="entry name" value="Ribonuclease Z/Hydroxyacylglutathione hydrolase-like"/>
    <property type="match status" value="1"/>
</dbReference>
<dbReference type="InterPro" id="IPR004477">
    <property type="entry name" value="ComEC_N"/>
</dbReference>
<gene>
    <name evidence="9" type="ORF">I7X43_08090</name>
</gene>
<keyword evidence="5 7" id="KW-0472">Membrane</keyword>
<feature type="transmembrane region" description="Helical" evidence="7">
    <location>
        <begin position="452"/>
        <end position="473"/>
    </location>
</feature>
<reference evidence="9" key="1">
    <citation type="submission" date="2020-12" db="EMBL/GenBank/DDBJ databases">
        <title>The genome sequence of Inhella sp. 4Y17.</title>
        <authorList>
            <person name="Liu Y."/>
        </authorList>
    </citation>
    <scope>NUCLEOTIDE SEQUENCE</scope>
    <source>
        <strain evidence="9">4Y10</strain>
    </source>
</reference>
<dbReference type="InterPro" id="IPR035681">
    <property type="entry name" value="ComA-like_MBL"/>
</dbReference>
<keyword evidence="3 7" id="KW-0812">Transmembrane</keyword>